<name>A0A0F9I7L1_9ZZZZ</name>
<dbReference type="AlphaFoldDB" id="A0A0F9I7L1"/>
<accession>A0A0F9I7L1</accession>
<comment type="caution">
    <text evidence="1">The sequence shown here is derived from an EMBL/GenBank/DDBJ whole genome shotgun (WGS) entry which is preliminary data.</text>
</comment>
<organism evidence="1">
    <name type="scientific">marine sediment metagenome</name>
    <dbReference type="NCBI Taxonomy" id="412755"/>
    <lineage>
        <taxon>unclassified sequences</taxon>
        <taxon>metagenomes</taxon>
        <taxon>ecological metagenomes</taxon>
    </lineage>
</organism>
<gene>
    <name evidence="1" type="ORF">LCGC14_1975290</name>
</gene>
<evidence type="ECO:0000313" key="1">
    <source>
        <dbReference type="EMBL" id="KKL83382.1"/>
    </source>
</evidence>
<sequence length="159" mass="16782">MANIKQAFGTSTAITLTLASLAQAAARECTAVDNTTNLFLDVLVHLNIKLQTGTPASDKAINIYVYGSEDGTDYTDNATGTDAAITLRSPTNLRLIGIINTPDGGLLTYKSHPISIAAAFGGVMPRKWGIVIENKTNLAFSATEGDHTKEYSGIFATSN</sequence>
<reference evidence="1" key="1">
    <citation type="journal article" date="2015" name="Nature">
        <title>Complex archaea that bridge the gap between prokaryotes and eukaryotes.</title>
        <authorList>
            <person name="Spang A."/>
            <person name="Saw J.H."/>
            <person name="Jorgensen S.L."/>
            <person name="Zaremba-Niedzwiedzka K."/>
            <person name="Martijn J."/>
            <person name="Lind A.E."/>
            <person name="van Eijk R."/>
            <person name="Schleper C."/>
            <person name="Guy L."/>
            <person name="Ettema T.J."/>
        </authorList>
    </citation>
    <scope>NUCLEOTIDE SEQUENCE</scope>
</reference>
<dbReference type="EMBL" id="LAZR01021991">
    <property type="protein sequence ID" value="KKL83382.1"/>
    <property type="molecule type" value="Genomic_DNA"/>
</dbReference>
<protein>
    <submittedName>
        <fullName evidence="1">Uncharacterized protein</fullName>
    </submittedName>
</protein>
<proteinExistence type="predicted"/>